<keyword evidence="6" id="KW-0812">Transmembrane</keyword>
<evidence type="ECO:0000259" key="8">
    <source>
        <dbReference type="Pfam" id="PF02753"/>
    </source>
</evidence>
<dbReference type="GO" id="GO:0071555">
    <property type="term" value="P:cell wall organization"/>
    <property type="evidence" value="ECO:0007669"/>
    <property type="project" value="InterPro"/>
</dbReference>
<keyword evidence="5" id="KW-0143">Chaperone</keyword>
<dbReference type="InterPro" id="IPR050643">
    <property type="entry name" value="Periplasmic_pilus_chap"/>
</dbReference>
<dbReference type="InterPro" id="IPR013783">
    <property type="entry name" value="Ig-like_fold"/>
</dbReference>
<dbReference type="InterPro" id="IPR008962">
    <property type="entry name" value="PapD-like_sf"/>
</dbReference>
<comment type="similarity">
    <text evidence="2">Belongs to the periplasmic pilus chaperone family.</text>
</comment>
<dbReference type="SUPFAM" id="SSF49354">
    <property type="entry name" value="PapD-like"/>
    <property type="match status" value="1"/>
</dbReference>
<dbReference type="InterPro" id="IPR016147">
    <property type="entry name" value="Pili_assmbl_chaperone_N"/>
</dbReference>
<dbReference type="Pfam" id="PF02753">
    <property type="entry name" value="PapD_C"/>
    <property type="match status" value="1"/>
</dbReference>
<organism evidence="9 10">
    <name type="scientific">Klebsiella aerogenes</name>
    <name type="common">Enterobacter aerogenes</name>
    <dbReference type="NCBI Taxonomy" id="548"/>
    <lineage>
        <taxon>Bacteria</taxon>
        <taxon>Pseudomonadati</taxon>
        <taxon>Pseudomonadota</taxon>
        <taxon>Gammaproteobacteria</taxon>
        <taxon>Enterobacterales</taxon>
        <taxon>Enterobacteriaceae</taxon>
        <taxon>Klebsiella/Raoultella group</taxon>
        <taxon>Klebsiella</taxon>
    </lineage>
</organism>
<dbReference type="InterPro" id="IPR036316">
    <property type="entry name" value="Pili_assmbl_chap_C_dom_sf"/>
</dbReference>
<dbReference type="InterPro" id="IPR001829">
    <property type="entry name" value="Pili_assmbl_chaperone_bac"/>
</dbReference>
<sequence>MNRRHFYWPGLWLLPVAISHAGVVIGGTRFIYHAERTTLSVPLRNTSDSDWLVDSHVLSGGRWPGADNLSSRKPPFAVTPPLFLLRAGQENTLRVAWSGEALARDRESLFTLSIAAIPSGKTGANSVQMAFRSALKLIYRPAGLTGDPQQAYRQLVWNLTADGLTVRNSGPYYVTLFSIRVNGTPIDAAGVVAPFSTRFTSWCRQATRCAVRWQSLNDAGGVMPPVTVTAQR</sequence>
<keyword evidence="4" id="KW-0574">Periplasm</keyword>
<reference evidence="10" key="1">
    <citation type="submission" date="2020-06" db="EMBL/GenBank/DDBJ databases">
        <title>REHAB project genomes.</title>
        <authorList>
            <person name="Shaw L.P."/>
        </authorList>
    </citation>
    <scope>NUCLEOTIDE SEQUENCE [LARGE SCALE GENOMIC DNA]</scope>
    <source>
        <strain evidence="10">RHBSTW-00938</strain>
    </source>
</reference>
<protein>
    <submittedName>
        <fullName evidence="9">Pili/flagellar-assembly chaperone</fullName>
    </submittedName>
</protein>
<feature type="transmembrane region" description="Helical" evidence="6">
    <location>
        <begin position="12"/>
        <end position="32"/>
    </location>
</feature>
<feature type="domain" description="Pili assembly chaperone N-terminal" evidence="7">
    <location>
        <begin position="22"/>
        <end position="144"/>
    </location>
</feature>
<keyword evidence="6" id="KW-1133">Transmembrane helix</keyword>
<gene>
    <name evidence="9" type="ORF">HV331_06885</name>
</gene>
<evidence type="ECO:0000256" key="4">
    <source>
        <dbReference type="ARBA" id="ARBA00022764"/>
    </source>
</evidence>
<evidence type="ECO:0000313" key="10">
    <source>
        <dbReference type="Proteomes" id="UP000514462"/>
    </source>
</evidence>
<keyword evidence="3" id="KW-0732">Signal</keyword>
<dbReference type="Proteomes" id="UP000514462">
    <property type="component" value="Chromosome"/>
</dbReference>
<evidence type="ECO:0000313" key="9">
    <source>
        <dbReference type="EMBL" id="QMR39232.1"/>
    </source>
</evidence>
<dbReference type="InterPro" id="IPR016148">
    <property type="entry name" value="Pili_assmbl_chaperone_C"/>
</dbReference>
<dbReference type="PRINTS" id="PR00969">
    <property type="entry name" value="CHAPERONPILI"/>
</dbReference>
<evidence type="ECO:0000256" key="3">
    <source>
        <dbReference type="ARBA" id="ARBA00022729"/>
    </source>
</evidence>
<evidence type="ECO:0000256" key="5">
    <source>
        <dbReference type="ARBA" id="ARBA00023186"/>
    </source>
</evidence>
<evidence type="ECO:0000256" key="2">
    <source>
        <dbReference type="ARBA" id="ARBA00007399"/>
    </source>
</evidence>
<evidence type="ECO:0000256" key="6">
    <source>
        <dbReference type="SAM" id="Phobius"/>
    </source>
</evidence>
<keyword evidence="6" id="KW-0472">Membrane</keyword>
<dbReference type="EMBL" id="CP055904">
    <property type="protein sequence ID" value="QMR39232.1"/>
    <property type="molecule type" value="Genomic_DNA"/>
</dbReference>
<dbReference type="Pfam" id="PF00345">
    <property type="entry name" value="PapD_N"/>
    <property type="match status" value="1"/>
</dbReference>
<dbReference type="PANTHER" id="PTHR30251">
    <property type="entry name" value="PILUS ASSEMBLY CHAPERONE"/>
    <property type="match status" value="1"/>
</dbReference>
<accession>A0AAP9U5F2</accession>
<dbReference type="NCBIfam" id="NF011739">
    <property type="entry name" value="PRK15192.1"/>
    <property type="match status" value="1"/>
</dbReference>
<dbReference type="AlphaFoldDB" id="A0AAP9U5F2"/>
<dbReference type="SUPFAM" id="SSF49584">
    <property type="entry name" value="Periplasmic chaperone C-domain"/>
    <property type="match status" value="1"/>
</dbReference>
<proteinExistence type="inferred from homology"/>
<name>A0AAP9U5F2_KLEAE</name>
<dbReference type="GO" id="GO:0030288">
    <property type="term" value="C:outer membrane-bounded periplasmic space"/>
    <property type="evidence" value="ECO:0007669"/>
    <property type="project" value="InterPro"/>
</dbReference>
<dbReference type="PANTHER" id="PTHR30251:SF1">
    <property type="entry name" value="FIMBRIAL CHAPARONE"/>
    <property type="match status" value="1"/>
</dbReference>
<comment type="subcellular location">
    <subcellularLocation>
        <location evidence="1">Periplasm</location>
    </subcellularLocation>
</comment>
<evidence type="ECO:0000256" key="1">
    <source>
        <dbReference type="ARBA" id="ARBA00004418"/>
    </source>
</evidence>
<feature type="domain" description="Pili assembly chaperone C-terminal" evidence="8">
    <location>
        <begin position="166"/>
        <end position="223"/>
    </location>
</feature>
<dbReference type="RefSeq" id="WP_171825468.1">
    <property type="nucleotide sequence ID" value="NZ_CP055904.1"/>
</dbReference>
<dbReference type="Gene3D" id="2.60.40.10">
    <property type="entry name" value="Immunoglobulins"/>
    <property type="match status" value="2"/>
</dbReference>
<evidence type="ECO:0000259" key="7">
    <source>
        <dbReference type="Pfam" id="PF00345"/>
    </source>
</evidence>